<evidence type="ECO:0000313" key="1">
    <source>
        <dbReference type="EMBL" id="GIH08199.1"/>
    </source>
</evidence>
<keyword evidence="2" id="KW-1185">Reference proteome</keyword>
<dbReference type="AlphaFoldDB" id="A0A8J3VIA1"/>
<name>A0A8J3VIA1_9ACTN</name>
<sequence>MVRRLPDIATLKNRCRSMAVLDAILSPEWEFRYYSYNRRWSDGQEMASMRNGSGDDYFIVFTPEGAFIRGFAHESSMSPWRQEPRALWPGLLNNLPDALRAQADEPAFGMEGLLLATFCLWRQPQDDRWRIGDIDYSAADPEDLDPDGADWLLGILTDASPDTYLNYAAEYFEIEADPQAVAHVYSCVPLTDEVVLALNPGIDLGALASDLDEIGYPVVA</sequence>
<protein>
    <submittedName>
        <fullName evidence="1">Uncharacterized protein</fullName>
    </submittedName>
</protein>
<reference evidence="1" key="1">
    <citation type="submission" date="2021-01" db="EMBL/GenBank/DDBJ databases">
        <title>Whole genome shotgun sequence of Rhizocola hellebori NBRC 109834.</title>
        <authorList>
            <person name="Komaki H."/>
            <person name="Tamura T."/>
        </authorList>
    </citation>
    <scope>NUCLEOTIDE SEQUENCE</scope>
    <source>
        <strain evidence="1">NBRC 109834</strain>
    </source>
</reference>
<dbReference type="Proteomes" id="UP000612899">
    <property type="component" value="Unassembled WGS sequence"/>
</dbReference>
<comment type="caution">
    <text evidence="1">The sequence shown here is derived from an EMBL/GenBank/DDBJ whole genome shotgun (WGS) entry which is preliminary data.</text>
</comment>
<organism evidence="1 2">
    <name type="scientific">Rhizocola hellebori</name>
    <dbReference type="NCBI Taxonomy" id="1392758"/>
    <lineage>
        <taxon>Bacteria</taxon>
        <taxon>Bacillati</taxon>
        <taxon>Actinomycetota</taxon>
        <taxon>Actinomycetes</taxon>
        <taxon>Micromonosporales</taxon>
        <taxon>Micromonosporaceae</taxon>
        <taxon>Rhizocola</taxon>
    </lineage>
</organism>
<accession>A0A8J3VIA1</accession>
<dbReference type="EMBL" id="BONY01000046">
    <property type="protein sequence ID" value="GIH08199.1"/>
    <property type="molecule type" value="Genomic_DNA"/>
</dbReference>
<evidence type="ECO:0000313" key="2">
    <source>
        <dbReference type="Proteomes" id="UP000612899"/>
    </source>
</evidence>
<gene>
    <name evidence="1" type="ORF">Rhe02_62660</name>
</gene>
<proteinExistence type="predicted"/>